<dbReference type="Proteomes" id="UP001287286">
    <property type="component" value="Unassembled WGS sequence"/>
</dbReference>
<name>A0A2U3EKW2_PURLI</name>
<evidence type="ECO:0000256" key="1">
    <source>
        <dbReference type="SAM" id="MobiDB-lite"/>
    </source>
</evidence>
<protein>
    <submittedName>
        <fullName evidence="3">Uncharacterized protein</fullName>
    </submittedName>
</protein>
<reference evidence="3" key="1">
    <citation type="submission" date="2015-05" db="EMBL/GenBank/DDBJ databases">
        <authorList>
            <person name="Wang D.B."/>
            <person name="Wang M."/>
        </authorList>
    </citation>
    <scope>NUCLEOTIDE SEQUENCE</scope>
    <source>
        <strain evidence="3">36-1</strain>
    </source>
</reference>
<feature type="region of interest" description="Disordered" evidence="1">
    <location>
        <begin position="1"/>
        <end position="29"/>
    </location>
</feature>
<evidence type="ECO:0000313" key="2">
    <source>
        <dbReference type="EMBL" id="KAK4089893.1"/>
    </source>
</evidence>
<keyword evidence="5" id="KW-1185">Reference proteome</keyword>
<proteinExistence type="predicted"/>
<evidence type="ECO:0000313" key="3">
    <source>
        <dbReference type="EMBL" id="PWI75133.1"/>
    </source>
</evidence>
<dbReference type="EMBL" id="JAWRVI010000018">
    <property type="protein sequence ID" value="KAK4089893.1"/>
    <property type="molecule type" value="Genomic_DNA"/>
</dbReference>
<comment type="caution">
    <text evidence="3">The sequence shown here is derived from an EMBL/GenBank/DDBJ whole genome shotgun (WGS) entry which is preliminary data.</text>
</comment>
<dbReference type="AlphaFoldDB" id="A0A2U3EKW2"/>
<dbReference type="EMBL" id="LCWV01000002">
    <property type="protein sequence ID" value="PWI75133.1"/>
    <property type="molecule type" value="Genomic_DNA"/>
</dbReference>
<reference evidence="2 5" key="4">
    <citation type="journal article" date="2024" name="Microbiol. Resour. Announc.">
        <title>Genome annotations for the ascomycete fungi Trichoderma harzianum, Trichoderma aggressivum, and Purpureocillium lilacinum.</title>
        <authorList>
            <person name="Beijen E.P.W."/>
            <person name="Ohm R.A."/>
        </authorList>
    </citation>
    <scope>NUCLEOTIDE SEQUENCE [LARGE SCALE GENOMIC DNA]</scope>
    <source>
        <strain evidence="2 5">CBS 150709</strain>
    </source>
</reference>
<feature type="region of interest" description="Disordered" evidence="1">
    <location>
        <begin position="54"/>
        <end position="91"/>
    </location>
</feature>
<accession>A0A2U3EKW2</accession>
<gene>
    <name evidence="3" type="ORF">PCL_05791</name>
    <name evidence="2" type="ORF">Purlil1_5996</name>
</gene>
<reference evidence="3 4" key="2">
    <citation type="journal article" date="2016" name="Front. Microbiol.">
        <title>Genome and transcriptome sequences reveal the specific parasitism of the nematophagous Purpureocillium lilacinum 36-1.</title>
        <authorList>
            <person name="Xie J."/>
            <person name="Li S."/>
            <person name="Mo C."/>
            <person name="Xiao X."/>
            <person name="Peng D."/>
            <person name="Wang G."/>
            <person name="Xiao Y."/>
        </authorList>
    </citation>
    <scope>NUCLEOTIDE SEQUENCE [LARGE SCALE GENOMIC DNA]</scope>
    <source>
        <strain evidence="3 4">36-1</strain>
    </source>
</reference>
<sequence length="91" mass="9590">MGAAATGAPSLAMTGQKTNGATGPHDSTRDLHVDVDLWQAVLLARPPRNLHCVKKRNSSRELDGAECRRLKGSRGLQPPARPSTAPHGATT</sequence>
<reference evidence="2" key="3">
    <citation type="submission" date="2023-11" db="EMBL/GenBank/DDBJ databases">
        <authorList>
            <person name="Beijen E."/>
            <person name="Ohm R.A."/>
        </authorList>
    </citation>
    <scope>NUCLEOTIDE SEQUENCE</scope>
    <source>
        <strain evidence="2">CBS 150709</strain>
    </source>
</reference>
<evidence type="ECO:0000313" key="4">
    <source>
        <dbReference type="Proteomes" id="UP000245956"/>
    </source>
</evidence>
<dbReference type="Proteomes" id="UP000245956">
    <property type="component" value="Unassembled WGS sequence"/>
</dbReference>
<feature type="compositionally biased region" description="Basic and acidic residues" evidence="1">
    <location>
        <begin position="58"/>
        <end position="69"/>
    </location>
</feature>
<evidence type="ECO:0000313" key="5">
    <source>
        <dbReference type="Proteomes" id="UP001287286"/>
    </source>
</evidence>
<organism evidence="3 4">
    <name type="scientific">Purpureocillium lilacinum</name>
    <name type="common">Paecilomyces lilacinus</name>
    <dbReference type="NCBI Taxonomy" id="33203"/>
    <lineage>
        <taxon>Eukaryota</taxon>
        <taxon>Fungi</taxon>
        <taxon>Dikarya</taxon>
        <taxon>Ascomycota</taxon>
        <taxon>Pezizomycotina</taxon>
        <taxon>Sordariomycetes</taxon>
        <taxon>Hypocreomycetidae</taxon>
        <taxon>Hypocreales</taxon>
        <taxon>Ophiocordycipitaceae</taxon>
        <taxon>Purpureocillium</taxon>
    </lineage>
</organism>